<reference evidence="2" key="2">
    <citation type="submission" date="2020-05" db="UniProtKB">
        <authorList>
            <consortium name="EnsemblMetazoa"/>
        </authorList>
    </citation>
    <scope>IDENTIFICATION</scope>
    <source>
        <strain evidence="2">WRAIR2</strain>
    </source>
</reference>
<dbReference type="InterPro" id="IPR016054">
    <property type="entry name" value="LY6_UPA_recep-like"/>
</dbReference>
<dbReference type="Proteomes" id="UP000075884">
    <property type="component" value="Unassembled WGS sequence"/>
</dbReference>
<dbReference type="AlphaFoldDB" id="A0A182NRB8"/>
<dbReference type="SUPFAM" id="SSF57302">
    <property type="entry name" value="Snake toxin-like"/>
    <property type="match status" value="1"/>
</dbReference>
<dbReference type="EnsemblMetazoa" id="ADIR010208-RA">
    <property type="protein sequence ID" value="ADIR010208-PA"/>
    <property type="gene ID" value="ADIR010208"/>
</dbReference>
<name>A0A182NRB8_9DIPT</name>
<organism evidence="2 3">
    <name type="scientific">Anopheles dirus</name>
    <dbReference type="NCBI Taxonomy" id="7168"/>
    <lineage>
        <taxon>Eukaryota</taxon>
        <taxon>Metazoa</taxon>
        <taxon>Ecdysozoa</taxon>
        <taxon>Arthropoda</taxon>
        <taxon>Hexapoda</taxon>
        <taxon>Insecta</taxon>
        <taxon>Pterygota</taxon>
        <taxon>Neoptera</taxon>
        <taxon>Endopterygota</taxon>
        <taxon>Diptera</taxon>
        <taxon>Nematocera</taxon>
        <taxon>Culicoidea</taxon>
        <taxon>Culicidae</taxon>
        <taxon>Anophelinae</taxon>
        <taxon>Anopheles</taxon>
    </lineage>
</organism>
<keyword evidence="3" id="KW-1185">Reference proteome</keyword>
<feature type="domain" description="UPAR/Ly6" evidence="1">
    <location>
        <begin position="12"/>
        <end position="96"/>
    </location>
</feature>
<dbReference type="Pfam" id="PF00021">
    <property type="entry name" value="UPAR_LY6"/>
    <property type="match status" value="1"/>
</dbReference>
<dbReference type="Gene3D" id="2.10.60.10">
    <property type="entry name" value="CD59"/>
    <property type="match status" value="1"/>
</dbReference>
<evidence type="ECO:0000313" key="3">
    <source>
        <dbReference type="Proteomes" id="UP000075884"/>
    </source>
</evidence>
<evidence type="ECO:0000313" key="2">
    <source>
        <dbReference type="EnsemblMetazoa" id="ADIR010208-PA"/>
    </source>
</evidence>
<accession>A0A182NRB8</accession>
<dbReference type="InterPro" id="IPR045860">
    <property type="entry name" value="Snake_toxin-like_sf"/>
</dbReference>
<sequence length="118" mass="12922">MKKAGDSVATSHALRCYQCSSGVSWADCKATTREVDCEIQGEQACLSVYAEGTLSSAYIRECFYNDKTMCNLIQDELPETIRLVDCDLCTTELCNDSSGSVVIPNLLLIVVLYFVCGL</sequence>
<proteinExistence type="predicted"/>
<dbReference type="VEuPathDB" id="VectorBase:ADIR010208"/>
<reference evidence="3" key="1">
    <citation type="submission" date="2013-03" db="EMBL/GenBank/DDBJ databases">
        <title>The Genome Sequence of Anopheles dirus WRAIR2.</title>
        <authorList>
            <consortium name="The Broad Institute Genomics Platform"/>
            <person name="Neafsey D.E."/>
            <person name="Walton C."/>
            <person name="Walker B."/>
            <person name="Young S.K."/>
            <person name="Zeng Q."/>
            <person name="Gargeya S."/>
            <person name="Fitzgerald M."/>
            <person name="Haas B."/>
            <person name="Abouelleil A."/>
            <person name="Allen A.W."/>
            <person name="Alvarado L."/>
            <person name="Arachchi H.M."/>
            <person name="Berlin A.M."/>
            <person name="Chapman S.B."/>
            <person name="Gainer-Dewar J."/>
            <person name="Goldberg J."/>
            <person name="Griggs A."/>
            <person name="Gujja S."/>
            <person name="Hansen M."/>
            <person name="Howarth C."/>
            <person name="Imamovic A."/>
            <person name="Ireland A."/>
            <person name="Larimer J."/>
            <person name="McCowan C."/>
            <person name="Murphy C."/>
            <person name="Pearson M."/>
            <person name="Poon T.W."/>
            <person name="Priest M."/>
            <person name="Roberts A."/>
            <person name="Saif S."/>
            <person name="Shea T."/>
            <person name="Sisk P."/>
            <person name="Sykes S."/>
            <person name="Wortman J."/>
            <person name="Nusbaum C."/>
            <person name="Birren B."/>
        </authorList>
    </citation>
    <scope>NUCLEOTIDE SEQUENCE [LARGE SCALE GENOMIC DNA]</scope>
    <source>
        <strain evidence="3">WRAIR2</strain>
    </source>
</reference>
<evidence type="ECO:0000259" key="1">
    <source>
        <dbReference type="Pfam" id="PF00021"/>
    </source>
</evidence>
<protein>
    <recommendedName>
        <fullName evidence="1">UPAR/Ly6 domain-containing protein</fullName>
    </recommendedName>
</protein>